<gene>
    <name evidence="2" type="ORF">KSP40_PGU004054</name>
</gene>
<feature type="region of interest" description="Disordered" evidence="1">
    <location>
        <begin position="1"/>
        <end position="22"/>
    </location>
</feature>
<evidence type="ECO:0000256" key="1">
    <source>
        <dbReference type="SAM" id="MobiDB-lite"/>
    </source>
</evidence>
<evidence type="ECO:0008006" key="4">
    <source>
        <dbReference type="Google" id="ProtNLM"/>
    </source>
</evidence>
<organism evidence="2 3">
    <name type="scientific">Platanthera guangdongensis</name>
    <dbReference type="NCBI Taxonomy" id="2320717"/>
    <lineage>
        <taxon>Eukaryota</taxon>
        <taxon>Viridiplantae</taxon>
        <taxon>Streptophyta</taxon>
        <taxon>Embryophyta</taxon>
        <taxon>Tracheophyta</taxon>
        <taxon>Spermatophyta</taxon>
        <taxon>Magnoliopsida</taxon>
        <taxon>Liliopsida</taxon>
        <taxon>Asparagales</taxon>
        <taxon>Orchidaceae</taxon>
        <taxon>Orchidoideae</taxon>
        <taxon>Orchideae</taxon>
        <taxon>Orchidinae</taxon>
        <taxon>Platanthera</taxon>
    </lineage>
</organism>
<accession>A0ABR2M5W1</accession>
<sequence>MGWTRPAARHGPKPSQVTQLPTNPCKAPLHRRVVLGVEIHRQVLQYHQFVGESVDWNPIQCRSAVRSWRRRKLETFGFLSNKPNRDRISGADIQRAITNWLTVQGVIAIATNTIAAAALGSKVRPSLPTTQ</sequence>
<protein>
    <recommendedName>
        <fullName evidence="4">Transposase</fullName>
    </recommendedName>
</protein>
<name>A0ABR2M5W1_9ASPA</name>
<dbReference type="EMBL" id="JBBWWR010000011">
    <property type="protein sequence ID" value="KAK8959549.1"/>
    <property type="molecule type" value="Genomic_DNA"/>
</dbReference>
<dbReference type="Proteomes" id="UP001412067">
    <property type="component" value="Unassembled WGS sequence"/>
</dbReference>
<evidence type="ECO:0000313" key="3">
    <source>
        <dbReference type="Proteomes" id="UP001412067"/>
    </source>
</evidence>
<proteinExistence type="predicted"/>
<keyword evidence="3" id="KW-1185">Reference proteome</keyword>
<reference evidence="2 3" key="1">
    <citation type="journal article" date="2022" name="Nat. Plants">
        <title>Genomes of leafy and leafless Platanthera orchids illuminate the evolution of mycoheterotrophy.</title>
        <authorList>
            <person name="Li M.H."/>
            <person name="Liu K.W."/>
            <person name="Li Z."/>
            <person name="Lu H.C."/>
            <person name="Ye Q.L."/>
            <person name="Zhang D."/>
            <person name="Wang J.Y."/>
            <person name="Li Y.F."/>
            <person name="Zhong Z.M."/>
            <person name="Liu X."/>
            <person name="Yu X."/>
            <person name="Liu D.K."/>
            <person name="Tu X.D."/>
            <person name="Liu B."/>
            <person name="Hao Y."/>
            <person name="Liao X.Y."/>
            <person name="Jiang Y.T."/>
            <person name="Sun W.H."/>
            <person name="Chen J."/>
            <person name="Chen Y.Q."/>
            <person name="Ai Y."/>
            <person name="Zhai J.W."/>
            <person name="Wu S.S."/>
            <person name="Zhou Z."/>
            <person name="Hsiao Y.Y."/>
            <person name="Wu W.L."/>
            <person name="Chen Y.Y."/>
            <person name="Lin Y.F."/>
            <person name="Hsu J.L."/>
            <person name="Li C.Y."/>
            <person name="Wang Z.W."/>
            <person name="Zhao X."/>
            <person name="Zhong W.Y."/>
            <person name="Ma X.K."/>
            <person name="Ma L."/>
            <person name="Huang J."/>
            <person name="Chen G.Z."/>
            <person name="Huang M.Z."/>
            <person name="Huang L."/>
            <person name="Peng D.H."/>
            <person name="Luo Y.B."/>
            <person name="Zou S.Q."/>
            <person name="Chen S.P."/>
            <person name="Lan S."/>
            <person name="Tsai W.C."/>
            <person name="Van de Peer Y."/>
            <person name="Liu Z.J."/>
        </authorList>
    </citation>
    <scope>NUCLEOTIDE SEQUENCE [LARGE SCALE GENOMIC DNA]</scope>
    <source>
        <strain evidence="2">Lor288</strain>
    </source>
</reference>
<comment type="caution">
    <text evidence="2">The sequence shown here is derived from an EMBL/GenBank/DDBJ whole genome shotgun (WGS) entry which is preliminary data.</text>
</comment>
<evidence type="ECO:0000313" key="2">
    <source>
        <dbReference type="EMBL" id="KAK8959549.1"/>
    </source>
</evidence>